<feature type="transmembrane region" description="Helical" evidence="7">
    <location>
        <begin position="1123"/>
        <end position="1141"/>
    </location>
</feature>
<feature type="transmembrane region" description="Helical" evidence="7">
    <location>
        <begin position="965"/>
        <end position="983"/>
    </location>
</feature>
<keyword evidence="10" id="KW-1185">Reference proteome</keyword>
<sequence>MTTGQLRLLKVPRWLSEQWLQSKPQDIVADLDLEQGILKLNSARAGCPTSMRVERRASPELFSFWQPLDGSEAPIEGIVESLTLQPDLKDRSYRSLLDQRKETETASSSRRSRHEERLIQGGERPTVVRATKTTHTESGSPGAALSDVLAAVETALQTAGTKGLTGLELFERLPSSGCTLAQLRDSLLALAIPIQAEDGGRRYVQAPGSVEQILVALKGLDSSSMGKLTFASRDLYFAVREAAALRIGLGLGHGINADLASRRFENPLLVLSHLESMANAPFLFASLRGLLRCLVGRARDESSAILLEVSPGNDRLCELLCELVFETDTQSQERQGHSNDAAQIRASTLARLASLMYQYKPPSPDDSLRILERMLSLRTHPHTKIDAAYIAEQGGVAAQLAHGLPNLLPTTRTCKSLASKTKKVFVAKLICQLLERLVFPVSEARIVLQFSLPAEKAVSQQLMQGQTTSFMHNVHVLESEAWNAGKALDVFAIEAKRCYVLVLEENVRILPGVYYEQLSITEPVVLVGAGKELPTIWGGKDGVVVSGAGASACALRHLRLCAESSCHALTVSNSSPLIEGCEIVGSCGDPARGAPAGLEVRGQSCPVIRECRIFDHAGAGIAFLQGACGLTMSDNPQLQLVSVELANASKRAMFGAVGARCIAAVRCVTLFVVSLASAAGLMLLLSWQDDDSDSQRQFRTGATQPMAAAEARRPSAQEAAAAEALARHLRGPRPALDPLLDTPLSAASTIVSPALSDASWELPEAGVDTEPASRPPDEADERFNQWTTVSGPMFLAYGVAACDVTRCAATLVGACIGHILEAWIAAKSLWRHVVFGWKARRIRLFGATRWPDIEEQEPGLFTFPVTRETCTLVSRVILVCIFLHLLGFTMGGPILPSLLHHFDLQAASTWKIVVAFPCGMFFAVLVFPYLSDQRGRRPVLMISYFGVGAFFVLQALSVYLENLPFFILMRFCSGSFAGASTVVKAYIADEADPKDLPKWMAHREAAATCAFVVGPLLGGYILELAPHGGLEAVLLLIGTSSFLAALLVFRLRPRPSSPIRPHQSSSQRQGVADTASAEGSAPWVSIFTIIGVTCTYNFGQSFFDGFFPVLFSQRFSSDGRHLGLVQTSLAALVFVVTYFAYTPLVRRFRLVHVAVAGLFMIGLGVALLGVQLMPHVVAAGVLLYAVGVPLYAPSVPTMMARCAPRQKRGLVMGAESAVNSLARIASPVLLGHLYEASPEHAFLLVGMVVMVGALAMASKLLALCSRLFFRQKS</sequence>
<dbReference type="SUPFAM" id="SSF103473">
    <property type="entry name" value="MFS general substrate transporter"/>
    <property type="match status" value="1"/>
</dbReference>
<accession>A0A812PQ34</accession>
<comment type="subcellular location">
    <subcellularLocation>
        <location evidence="1">Membrane</location>
        <topology evidence="1">Multi-pass membrane protein</topology>
    </subcellularLocation>
</comment>
<feature type="transmembrane region" description="Helical" evidence="7">
    <location>
        <begin position="876"/>
        <end position="895"/>
    </location>
</feature>
<keyword evidence="4 7" id="KW-1133">Transmembrane helix</keyword>
<reference evidence="9" key="1">
    <citation type="submission" date="2021-02" db="EMBL/GenBank/DDBJ databases">
        <authorList>
            <person name="Dougan E. K."/>
            <person name="Rhodes N."/>
            <person name="Thang M."/>
            <person name="Chan C."/>
        </authorList>
    </citation>
    <scope>NUCLEOTIDE SEQUENCE</scope>
</reference>
<dbReference type="InterPro" id="IPR036259">
    <property type="entry name" value="MFS_trans_sf"/>
</dbReference>
<dbReference type="Gene3D" id="1.20.1250.20">
    <property type="entry name" value="MFS general substrate transporter like domains"/>
    <property type="match status" value="1"/>
</dbReference>
<dbReference type="SUPFAM" id="SSF51126">
    <property type="entry name" value="Pectin lyase-like"/>
    <property type="match status" value="1"/>
</dbReference>
<dbReference type="GO" id="GO:0022857">
    <property type="term" value="F:transmembrane transporter activity"/>
    <property type="evidence" value="ECO:0007669"/>
    <property type="project" value="InterPro"/>
</dbReference>
<evidence type="ECO:0000256" key="4">
    <source>
        <dbReference type="ARBA" id="ARBA00022989"/>
    </source>
</evidence>
<evidence type="ECO:0000313" key="9">
    <source>
        <dbReference type="EMBL" id="CAE7360596.1"/>
    </source>
</evidence>
<feature type="region of interest" description="Disordered" evidence="6">
    <location>
        <begin position="694"/>
        <end position="714"/>
    </location>
</feature>
<dbReference type="InterPro" id="IPR001958">
    <property type="entry name" value="Tet-R_TetA/multi-R_MdtG-like"/>
</dbReference>
<dbReference type="EMBL" id="CAJNJA010015363">
    <property type="protein sequence ID" value="CAE7360596.1"/>
    <property type="molecule type" value="Genomic_DNA"/>
</dbReference>
<feature type="transmembrane region" description="Helical" evidence="7">
    <location>
        <begin position="1176"/>
        <end position="1195"/>
    </location>
</feature>
<dbReference type="Proteomes" id="UP000601435">
    <property type="component" value="Unassembled WGS sequence"/>
</dbReference>
<dbReference type="CDD" id="cd17330">
    <property type="entry name" value="MFS_SLC46_TetA_like"/>
    <property type="match status" value="1"/>
</dbReference>
<gene>
    <name evidence="9" type="primary">tetA</name>
    <name evidence="9" type="ORF">SNEC2469_LOCUS9508</name>
</gene>
<feature type="transmembrane region" description="Helical" evidence="7">
    <location>
        <begin position="1004"/>
        <end position="1022"/>
    </location>
</feature>
<evidence type="ECO:0000256" key="2">
    <source>
        <dbReference type="ARBA" id="ARBA00022448"/>
    </source>
</evidence>
<organism evidence="9 10">
    <name type="scientific">Symbiodinium necroappetens</name>
    <dbReference type="NCBI Taxonomy" id="1628268"/>
    <lineage>
        <taxon>Eukaryota</taxon>
        <taxon>Sar</taxon>
        <taxon>Alveolata</taxon>
        <taxon>Dinophyceae</taxon>
        <taxon>Suessiales</taxon>
        <taxon>Symbiodiniaceae</taxon>
        <taxon>Symbiodinium</taxon>
    </lineage>
</organism>
<evidence type="ECO:0000256" key="3">
    <source>
        <dbReference type="ARBA" id="ARBA00022692"/>
    </source>
</evidence>
<dbReference type="InterPro" id="IPR011050">
    <property type="entry name" value="Pectin_lyase_fold/virulence"/>
</dbReference>
<dbReference type="PANTHER" id="PTHR23504:SF15">
    <property type="entry name" value="MAJOR FACILITATOR SUPERFAMILY (MFS) PROFILE DOMAIN-CONTAINING PROTEIN"/>
    <property type="match status" value="1"/>
</dbReference>
<dbReference type="InterPro" id="IPR011701">
    <property type="entry name" value="MFS"/>
</dbReference>
<feature type="transmembrane region" description="Helical" evidence="7">
    <location>
        <begin position="1216"/>
        <end position="1234"/>
    </location>
</feature>
<feature type="transmembrane region" description="Helical" evidence="7">
    <location>
        <begin position="1083"/>
        <end position="1103"/>
    </location>
</feature>
<dbReference type="AlphaFoldDB" id="A0A812PQ34"/>
<feature type="transmembrane region" description="Helical" evidence="7">
    <location>
        <begin position="1148"/>
        <end position="1170"/>
    </location>
</feature>
<feature type="transmembrane region" description="Helical" evidence="7">
    <location>
        <begin position="1028"/>
        <end position="1049"/>
    </location>
</feature>
<keyword evidence="2" id="KW-0813">Transport</keyword>
<comment type="caution">
    <text evidence="9">The sequence shown here is derived from an EMBL/GenBank/DDBJ whole genome shotgun (WGS) entry which is preliminary data.</text>
</comment>
<dbReference type="PROSITE" id="PS50850">
    <property type="entry name" value="MFS"/>
    <property type="match status" value="1"/>
</dbReference>
<evidence type="ECO:0000256" key="6">
    <source>
        <dbReference type="SAM" id="MobiDB-lite"/>
    </source>
</evidence>
<feature type="compositionally biased region" description="Basic and acidic residues" evidence="6">
    <location>
        <begin position="95"/>
        <end position="104"/>
    </location>
</feature>
<dbReference type="GO" id="GO:0016020">
    <property type="term" value="C:membrane"/>
    <property type="evidence" value="ECO:0007669"/>
    <property type="project" value="UniProtKB-SubCell"/>
</dbReference>
<keyword evidence="3 7" id="KW-0812">Transmembrane</keyword>
<keyword evidence="5 7" id="KW-0472">Membrane</keyword>
<evidence type="ECO:0000259" key="8">
    <source>
        <dbReference type="PROSITE" id="PS50850"/>
    </source>
</evidence>
<dbReference type="OrthoDB" id="422229at2759"/>
<dbReference type="PRINTS" id="PR01035">
    <property type="entry name" value="TCRTETA"/>
</dbReference>
<feature type="region of interest" description="Disordered" evidence="6">
    <location>
        <begin position="95"/>
        <end position="125"/>
    </location>
</feature>
<feature type="transmembrane region" description="Helical" evidence="7">
    <location>
        <begin position="1240"/>
        <end position="1269"/>
    </location>
</feature>
<evidence type="ECO:0000313" key="10">
    <source>
        <dbReference type="Proteomes" id="UP000601435"/>
    </source>
</evidence>
<evidence type="ECO:0000256" key="5">
    <source>
        <dbReference type="ARBA" id="ARBA00023136"/>
    </source>
</evidence>
<name>A0A812PQ34_9DINO</name>
<feature type="transmembrane region" description="Helical" evidence="7">
    <location>
        <begin position="668"/>
        <end position="687"/>
    </location>
</feature>
<proteinExistence type="predicted"/>
<dbReference type="PANTHER" id="PTHR23504">
    <property type="entry name" value="MAJOR FACILITATOR SUPERFAMILY DOMAIN-CONTAINING PROTEIN 10"/>
    <property type="match status" value="1"/>
</dbReference>
<feature type="domain" description="Major facilitator superfamily (MFS) profile" evidence="8">
    <location>
        <begin position="873"/>
        <end position="1264"/>
    </location>
</feature>
<protein>
    <submittedName>
        <fullName evidence="9">TetA protein</fullName>
    </submittedName>
</protein>
<feature type="transmembrane region" description="Helical" evidence="7">
    <location>
        <begin position="939"/>
        <end position="959"/>
    </location>
</feature>
<dbReference type="InterPro" id="IPR020846">
    <property type="entry name" value="MFS_dom"/>
</dbReference>
<feature type="transmembrane region" description="Helical" evidence="7">
    <location>
        <begin position="907"/>
        <end position="927"/>
    </location>
</feature>
<evidence type="ECO:0000256" key="7">
    <source>
        <dbReference type="SAM" id="Phobius"/>
    </source>
</evidence>
<dbReference type="Pfam" id="PF07690">
    <property type="entry name" value="MFS_1"/>
    <property type="match status" value="1"/>
</dbReference>
<evidence type="ECO:0000256" key="1">
    <source>
        <dbReference type="ARBA" id="ARBA00004141"/>
    </source>
</evidence>